<keyword evidence="17" id="KW-1185">Reference proteome</keyword>
<dbReference type="InterPro" id="IPR015813">
    <property type="entry name" value="Pyrv/PenolPyrv_kinase-like_dom"/>
</dbReference>
<sequence length="471" mass="50179">MIRNRRTRIVATLGPASRSAEMTLALAQAGVDVFRMNFSHGSHEDHAEAYANVRAAEKAAGRPIGILADLQGPKLRLGTFTEGKVHLEKGAHFRLDRDPAPGDILRACMPHPEIFAAIKVGDDLLIDDGRVRLRVLEQGEDWVHTEVIQPGPISDRKGVNVPTAILPISAMTDKDRRDLMFALSLGVDWVALSFVQRPADMAELRKLVNGKAACLAKIEKPAALESLAEILDYCDGVMVARGDLGVELAPEDVPVAQKLILRMARERGVPTIVATQMLESMISAAAPTRAEASDVANAVYEGTDALMLSAETAAGQFPLEAVAVMSRIAERVEADPRWPGLMDAEHADPESAVPDAVSAAARTAANASKAACLVAFTATGTTALRVARERPLQPVLVLTPSIKTARKLALVWGLEARVTKDPKDVEDMASVASAMSSKVGTAKPGDRIVIVAGLPFGTKGGTNLMRIARAT</sequence>
<keyword evidence="4 13" id="KW-0808">Transferase</keyword>
<keyword evidence="9 13" id="KW-0460">Magnesium</keyword>
<dbReference type="EMBL" id="BFBR01000009">
    <property type="protein sequence ID" value="GBF59008.1"/>
    <property type="molecule type" value="Genomic_DNA"/>
</dbReference>
<keyword evidence="5" id="KW-0479">Metal-binding</keyword>
<dbReference type="SUPFAM" id="SSF51621">
    <property type="entry name" value="Phosphoenolpyruvate/pyruvate domain"/>
    <property type="match status" value="1"/>
</dbReference>
<evidence type="ECO:0000259" key="15">
    <source>
        <dbReference type="Pfam" id="PF02887"/>
    </source>
</evidence>
<dbReference type="GO" id="GO:0030955">
    <property type="term" value="F:potassium ion binding"/>
    <property type="evidence" value="ECO:0007669"/>
    <property type="project" value="UniProtKB-UniRule"/>
</dbReference>
<evidence type="ECO:0000256" key="5">
    <source>
        <dbReference type="ARBA" id="ARBA00022723"/>
    </source>
</evidence>
<keyword evidence="11 16" id="KW-0670">Pyruvate</keyword>
<dbReference type="InterPro" id="IPR040442">
    <property type="entry name" value="Pyrv_kinase-like_dom_sf"/>
</dbReference>
<keyword evidence="10 13" id="KW-0324">Glycolysis</keyword>
<feature type="domain" description="Pyruvate kinase barrel" evidence="14">
    <location>
        <begin position="5"/>
        <end position="322"/>
    </location>
</feature>
<comment type="caution">
    <text evidence="16">The sequence shown here is derived from an EMBL/GenBank/DDBJ whole genome shotgun (WGS) entry which is preliminary data.</text>
</comment>
<evidence type="ECO:0000256" key="1">
    <source>
        <dbReference type="ARBA" id="ARBA00004997"/>
    </source>
</evidence>
<dbReference type="NCBIfam" id="NF004978">
    <property type="entry name" value="PRK06354.1"/>
    <property type="match status" value="1"/>
</dbReference>
<reference evidence="16 17" key="1">
    <citation type="journal article" date="2018" name="Genome Announc.">
        <title>Draft Genome Sequence of "Candidatus Phycosocius bacilliformis," an Alphaproteobacterial Ectosymbiont of the Hydrocarbon-Producing Green Alga Botryococcus braunii.</title>
        <authorList>
            <person name="Tanabe Y."/>
            <person name="Yamaguchi H."/>
            <person name="Watanabe M.M."/>
        </authorList>
    </citation>
    <scope>NUCLEOTIDE SEQUENCE [LARGE SCALE GENOMIC DNA]</scope>
    <source>
        <strain evidence="16 17">BOTRYCO-2</strain>
    </source>
</reference>
<protein>
    <recommendedName>
        <fullName evidence="3 12">Pyruvate kinase</fullName>
        <ecNumber evidence="3 12">2.7.1.40</ecNumber>
    </recommendedName>
</protein>
<comment type="similarity">
    <text evidence="2 13">Belongs to the pyruvate kinase family.</text>
</comment>
<evidence type="ECO:0000256" key="4">
    <source>
        <dbReference type="ARBA" id="ARBA00022679"/>
    </source>
</evidence>
<name>A0A2P2ED71_9PROT</name>
<dbReference type="InterPro" id="IPR036918">
    <property type="entry name" value="Pyrv_Knase_C_sf"/>
</dbReference>
<dbReference type="NCBIfam" id="TIGR01064">
    <property type="entry name" value="pyruv_kin"/>
    <property type="match status" value="1"/>
</dbReference>
<dbReference type="Pfam" id="PF00224">
    <property type="entry name" value="PK"/>
    <property type="match status" value="1"/>
</dbReference>
<dbReference type="InterPro" id="IPR001697">
    <property type="entry name" value="Pyr_Knase"/>
</dbReference>
<dbReference type="SUPFAM" id="SSF50800">
    <property type="entry name" value="PK beta-barrel domain-like"/>
    <property type="match status" value="1"/>
</dbReference>
<dbReference type="RefSeq" id="WP_108985863.1">
    <property type="nucleotide sequence ID" value="NZ_BFBR01000009.1"/>
</dbReference>
<dbReference type="InterPro" id="IPR015806">
    <property type="entry name" value="Pyrv_Knase_insert_dom_sf"/>
</dbReference>
<keyword evidence="7 13" id="KW-0418">Kinase</keyword>
<dbReference type="PRINTS" id="PR01050">
    <property type="entry name" value="PYRUVTKNASE"/>
</dbReference>
<proteinExistence type="inferred from homology"/>
<accession>A0A2P2ED71</accession>
<organism evidence="16 17">
    <name type="scientific">Candidatus Phycosocius bacilliformis</name>
    <dbReference type="NCBI Taxonomy" id="1445552"/>
    <lineage>
        <taxon>Bacteria</taxon>
        <taxon>Pseudomonadati</taxon>
        <taxon>Pseudomonadota</taxon>
        <taxon>Alphaproteobacteria</taxon>
        <taxon>Caulobacterales</taxon>
        <taxon>Caulobacterales incertae sedis</taxon>
        <taxon>Candidatus Phycosocius</taxon>
    </lineage>
</organism>
<gene>
    <name evidence="16" type="primary">ttuE</name>
    <name evidence="16" type="ORF">PbB2_02700</name>
</gene>
<dbReference type="Gene3D" id="3.40.1380.20">
    <property type="entry name" value="Pyruvate kinase, C-terminal domain"/>
    <property type="match status" value="1"/>
</dbReference>
<dbReference type="PANTHER" id="PTHR11817">
    <property type="entry name" value="PYRUVATE KINASE"/>
    <property type="match status" value="1"/>
</dbReference>
<dbReference type="InterPro" id="IPR015793">
    <property type="entry name" value="Pyrv_Knase_brl"/>
</dbReference>
<evidence type="ECO:0000256" key="9">
    <source>
        <dbReference type="ARBA" id="ARBA00022842"/>
    </source>
</evidence>
<dbReference type="InterPro" id="IPR015795">
    <property type="entry name" value="Pyrv_Knase_C"/>
</dbReference>
<dbReference type="UniPathway" id="UPA00109">
    <property type="reaction ID" value="UER00188"/>
</dbReference>
<dbReference type="InterPro" id="IPR011037">
    <property type="entry name" value="Pyrv_Knase-like_insert_dom_sf"/>
</dbReference>
<dbReference type="Gene3D" id="2.40.33.10">
    <property type="entry name" value="PK beta-barrel domain-like"/>
    <property type="match status" value="1"/>
</dbReference>
<evidence type="ECO:0000256" key="7">
    <source>
        <dbReference type="ARBA" id="ARBA00022777"/>
    </source>
</evidence>
<dbReference type="OrthoDB" id="9812123at2"/>
<dbReference type="FunFam" id="2.40.33.10:FF:000001">
    <property type="entry name" value="Pyruvate kinase"/>
    <property type="match status" value="1"/>
</dbReference>
<dbReference type="GO" id="GO:0016301">
    <property type="term" value="F:kinase activity"/>
    <property type="evidence" value="ECO:0007669"/>
    <property type="project" value="UniProtKB-KW"/>
</dbReference>
<dbReference type="NCBIfam" id="NF004886">
    <property type="entry name" value="PRK06247.1"/>
    <property type="match status" value="1"/>
</dbReference>
<dbReference type="Pfam" id="PF02887">
    <property type="entry name" value="PK_C"/>
    <property type="match status" value="1"/>
</dbReference>
<comment type="catalytic activity">
    <reaction evidence="13">
        <text>pyruvate + ATP = phosphoenolpyruvate + ADP + H(+)</text>
        <dbReference type="Rhea" id="RHEA:18157"/>
        <dbReference type="ChEBI" id="CHEBI:15361"/>
        <dbReference type="ChEBI" id="CHEBI:15378"/>
        <dbReference type="ChEBI" id="CHEBI:30616"/>
        <dbReference type="ChEBI" id="CHEBI:58702"/>
        <dbReference type="ChEBI" id="CHEBI:456216"/>
        <dbReference type="EC" id="2.7.1.40"/>
    </reaction>
</comment>
<keyword evidence="6" id="KW-0547">Nucleotide-binding</keyword>
<dbReference type="GO" id="GO:0000287">
    <property type="term" value="F:magnesium ion binding"/>
    <property type="evidence" value="ECO:0007669"/>
    <property type="project" value="UniProtKB-UniRule"/>
</dbReference>
<evidence type="ECO:0000256" key="13">
    <source>
        <dbReference type="RuleBase" id="RU000504"/>
    </source>
</evidence>
<evidence type="ECO:0000256" key="8">
    <source>
        <dbReference type="ARBA" id="ARBA00022840"/>
    </source>
</evidence>
<dbReference type="GO" id="GO:0005524">
    <property type="term" value="F:ATP binding"/>
    <property type="evidence" value="ECO:0007669"/>
    <property type="project" value="UniProtKB-KW"/>
</dbReference>
<evidence type="ECO:0000313" key="16">
    <source>
        <dbReference type="EMBL" id="GBF59008.1"/>
    </source>
</evidence>
<evidence type="ECO:0000256" key="12">
    <source>
        <dbReference type="NCBIfam" id="TIGR01064"/>
    </source>
</evidence>
<evidence type="ECO:0000256" key="11">
    <source>
        <dbReference type="ARBA" id="ARBA00023317"/>
    </source>
</evidence>
<feature type="domain" description="Pyruvate kinase C-terminal" evidence="15">
    <location>
        <begin position="355"/>
        <end position="467"/>
    </location>
</feature>
<dbReference type="GO" id="GO:0004743">
    <property type="term" value="F:pyruvate kinase activity"/>
    <property type="evidence" value="ECO:0007669"/>
    <property type="project" value="UniProtKB-UniRule"/>
</dbReference>
<dbReference type="EC" id="2.7.1.40" evidence="3 12"/>
<dbReference type="Proteomes" id="UP000245086">
    <property type="component" value="Unassembled WGS sequence"/>
</dbReference>
<evidence type="ECO:0000256" key="3">
    <source>
        <dbReference type="ARBA" id="ARBA00012142"/>
    </source>
</evidence>
<comment type="pathway">
    <text evidence="1 13">Carbohydrate degradation; glycolysis; pyruvate from D-glyceraldehyde 3-phosphate: step 5/5.</text>
</comment>
<dbReference type="Gene3D" id="3.20.20.60">
    <property type="entry name" value="Phosphoenolpyruvate-binding domains"/>
    <property type="match status" value="1"/>
</dbReference>
<dbReference type="NCBIfam" id="NF004491">
    <property type="entry name" value="PRK05826.1"/>
    <property type="match status" value="1"/>
</dbReference>
<evidence type="ECO:0000313" key="17">
    <source>
        <dbReference type="Proteomes" id="UP000245086"/>
    </source>
</evidence>
<dbReference type="SUPFAM" id="SSF52935">
    <property type="entry name" value="PK C-terminal domain-like"/>
    <property type="match status" value="1"/>
</dbReference>
<dbReference type="AlphaFoldDB" id="A0A2P2ED71"/>
<keyword evidence="8" id="KW-0067">ATP-binding</keyword>
<evidence type="ECO:0000259" key="14">
    <source>
        <dbReference type="Pfam" id="PF00224"/>
    </source>
</evidence>
<evidence type="ECO:0000256" key="10">
    <source>
        <dbReference type="ARBA" id="ARBA00023152"/>
    </source>
</evidence>
<evidence type="ECO:0000256" key="2">
    <source>
        <dbReference type="ARBA" id="ARBA00008663"/>
    </source>
</evidence>
<evidence type="ECO:0000256" key="6">
    <source>
        <dbReference type="ARBA" id="ARBA00022741"/>
    </source>
</evidence>